<keyword evidence="5" id="KW-1185">Reference proteome</keyword>
<dbReference type="Proteomes" id="UP000287872">
    <property type="component" value="Unassembled WGS sequence"/>
</dbReference>
<keyword evidence="2" id="KW-0812">Transmembrane</keyword>
<dbReference type="PANTHER" id="PTHR33392:SF6">
    <property type="entry name" value="POLYISOPRENYL-TEICHOIC ACID--PEPTIDOGLYCAN TEICHOIC ACID TRANSFERASE TAGU"/>
    <property type="match status" value="1"/>
</dbReference>
<evidence type="ECO:0000256" key="2">
    <source>
        <dbReference type="SAM" id="Phobius"/>
    </source>
</evidence>
<dbReference type="EMBL" id="BHYK01000033">
    <property type="protein sequence ID" value="GCD12429.1"/>
    <property type="molecule type" value="Genomic_DNA"/>
</dbReference>
<protein>
    <submittedName>
        <fullName evidence="4">LytR family transcriptional regulator</fullName>
    </submittedName>
</protein>
<dbReference type="InterPro" id="IPR004474">
    <property type="entry name" value="LytR_CpsA_psr"/>
</dbReference>
<dbReference type="Pfam" id="PF03816">
    <property type="entry name" value="LytR_cpsA_psr"/>
    <property type="match status" value="1"/>
</dbReference>
<name>A0A401US89_9CLOT</name>
<dbReference type="OrthoDB" id="9782542at2"/>
<dbReference type="NCBIfam" id="TIGR00350">
    <property type="entry name" value="lytR_cpsA_psr"/>
    <property type="match status" value="1"/>
</dbReference>
<sequence>MKDKNKRKLWIKIVLCAFIIIILVVGVTFSYTYYQFSKVNTTIISKSDGDLGIIIEAPLKIHKNSRVKLEVPMQKEEVNEIINIALFGIDRRGVNEPSRSDSIMILSIDKKHKKIKMSSIMRDTYVEIKNHGGTKINHAYAYGGAQLAIRTINENFNLDIRDYVMVDFFKLEKIIDTIGGVTIQVNQDEIELLNSYMIEVANIEKREVCEVTKSGLQTLNGLQAVAYSRIRYTVGGDFRRTERQRIVLSAMITKIQSLGITEFPSVVSKILPYTETSMKSMDIIKLGTKVLTSNITTLEQARFPLDGYCKGKIMDEVWYLIADMDATADQLHNFIYEDIKPVPKASQF</sequence>
<evidence type="ECO:0000256" key="1">
    <source>
        <dbReference type="ARBA" id="ARBA00006068"/>
    </source>
</evidence>
<organism evidence="4 5">
    <name type="scientific">Clostridium tagluense</name>
    <dbReference type="NCBI Taxonomy" id="360422"/>
    <lineage>
        <taxon>Bacteria</taxon>
        <taxon>Bacillati</taxon>
        <taxon>Bacillota</taxon>
        <taxon>Clostridia</taxon>
        <taxon>Eubacteriales</taxon>
        <taxon>Clostridiaceae</taxon>
        <taxon>Clostridium</taxon>
    </lineage>
</organism>
<keyword evidence="2" id="KW-0472">Membrane</keyword>
<feature type="transmembrane region" description="Helical" evidence="2">
    <location>
        <begin position="9"/>
        <end position="34"/>
    </location>
</feature>
<dbReference type="RefSeq" id="WP_125005129.1">
    <property type="nucleotide sequence ID" value="NZ_BHYK01000033.1"/>
</dbReference>
<dbReference type="InterPro" id="IPR050922">
    <property type="entry name" value="LytR/CpsA/Psr_CW_biosynth"/>
</dbReference>
<evidence type="ECO:0000259" key="3">
    <source>
        <dbReference type="Pfam" id="PF03816"/>
    </source>
</evidence>
<comment type="caution">
    <text evidence="4">The sequence shown here is derived from an EMBL/GenBank/DDBJ whole genome shotgun (WGS) entry which is preliminary data.</text>
</comment>
<dbReference type="PANTHER" id="PTHR33392">
    <property type="entry name" value="POLYISOPRENYL-TEICHOIC ACID--PEPTIDOGLYCAN TEICHOIC ACID TRANSFERASE TAGU"/>
    <property type="match status" value="1"/>
</dbReference>
<gene>
    <name evidence="4" type="ORF">Ctaglu_40520</name>
</gene>
<comment type="similarity">
    <text evidence="1">Belongs to the LytR/CpsA/Psr (LCP) family.</text>
</comment>
<feature type="domain" description="Cell envelope-related transcriptional attenuator" evidence="3">
    <location>
        <begin position="99"/>
        <end position="256"/>
    </location>
</feature>
<keyword evidence="2" id="KW-1133">Transmembrane helix</keyword>
<evidence type="ECO:0000313" key="4">
    <source>
        <dbReference type="EMBL" id="GCD12429.1"/>
    </source>
</evidence>
<evidence type="ECO:0000313" key="5">
    <source>
        <dbReference type="Proteomes" id="UP000287872"/>
    </source>
</evidence>
<dbReference type="AlphaFoldDB" id="A0A401US89"/>
<proteinExistence type="inferred from homology"/>
<reference evidence="4 5" key="1">
    <citation type="submission" date="2018-11" db="EMBL/GenBank/DDBJ databases">
        <title>Genome sequencing and assembly of Clostridium tagluense strain A121.</title>
        <authorList>
            <person name="Murakami T."/>
            <person name="Segawa T."/>
            <person name="Shcherbakova V.A."/>
            <person name="Mori H."/>
            <person name="Yoshimura Y."/>
        </authorList>
    </citation>
    <scope>NUCLEOTIDE SEQUENCE [LARGE SCALE GENOMIC DNA]</scope>
    <source>
        <strain evidence="4 5">A121</strain>
    </source>
</reference>
<dbReference type="Gene3D" id="3.40.630.190">
    <property type="entry name" value="LCP protein"/>
    <property type="match status" value="1"/>
</dbReference>
<accession>A0A401US89</accession>